<proteinExistence type="predicted"/>
<dbReference type="AlphaFoldDB" id="M2RMU4"/>
<organism evidence="1 2">
    <name type="scientific">Ceriporiopsis subvermispora (strain B)</name>
    <name type="common">White-rot fungus</name>
    <name type="synonym">Gelatoporia subvermispora</name>
    <dbReference type="NCBI Taxonomy" id="914234"/>
    <lineage>
        <taxon>Eukaryota</taxon>
        <taxon>Fungi</taxon>
        <taxon>Dikarya</taxon>
        <taxon>Basidiomycota</taxon>
        <taxon>Agaricomycotina</taxon>
        <taxon>Agaricomycetes</taxon>
        <taxon>Polyporales</taxon>
        <taxon>Gelatoporiaceae</taxon>
        <taxon>Gelatoporia</taxon>
    </lineage>
</organism>
<accession>M2RMU4</accession>
<keyword evidence="2" id="KW-1185">Reference proteome</keyword>
<name>M2RMU4_CERS8</name>
<protein>
    <submittedName>
        <fullName evidence="1">Uncharacterized protein</fullName>
    </submittedName>
</protein>
<evidence type="ECO:0000313" key="2">
    <source>
        <dbReference type="Proteomes" id="UP000016930"/>
    </source>
</evidence>
<sequence length="73" mass="8293">MTGAPPAKNLANSIGLGRIWIVQRKAKDMLYANIYTHAMQCIRAQNQHLRWWQVSSAVHPSWYDVQKGQKGAT</sequence>
<reference evidence="1 2" key="1">
    <citation type="journal article" date="2012" name="Proc. Natl. Acad. Sci. U.S.A.">
        <title>Comparative genomics of Ceriporiopsis subvermispora and Phanerochaete chrysosporium provide insight into selective ligninolysis.</title>
        <authorList>
            <person name="Fernandez-Fueyo E."/>
            <person name="Ruiz-Duenas F.J."/>
            <person name="Ferreira P."/>
            <person name="Floudas D."/>
            <person name="Hibbett D.S."/>
            <person name="Canessa P."/>
            <person name="Larrondo L.F."/>
            <person name="James T.Y."/>
            <person name="Seelenfreund D."/>
            <person name="Lobos S."/>
            <person name="Polanco R."/>
            <person name="Tello M."/>
            <person name="Honda Y."/>
            <person name="Watanabe T."/>
            <person name="Watanabe T."/>
            <person name="Ryu J.S."/>
            <person name="Kubicek C.P."/>
            <person name="Schmoll M."/>
            <person name="Gaskell J."/>
            <person name="Hammel K.E."/>
            <person name="St John F.J."/>
            <person name="Vanden Wymelenberg A."/>
            <person name="Sabat G."/>
            <person name="Splinter BonDurant S."/>
            <person name="Syed K."/>
            <person name="Yadav J.S."/>
            <person name="Doddapaneni H."/>
            <person name="Subramanian V."/>
            <person name="Lavin J.L."/>
            <person name="Oguiza J.A."/>
            <person name="Perez G."/>
            <person name="Pisabarro A.G."/>
            <person name="Ramirez L."/>
            <person name="Santoyo F."/>
            <person name="Master E."/>
            <person name="Coutinho P.M."/>
            <person name="Henrissat B."/>
            <person name="Lombard V."/>
            <person name="Magnuson J.K."/>
            <person name="Kuees U."/>
            <person name="Hori C."/>
            <person name="Igarashi K."/>
            <person name="Samejima M."/>
            <person name="Held B.W."/>
            <person name="Barry K.W."/>
            <person name="LaButti K.M."/>
            <person name="Lapidus A."/>
            <person name="Lindquist E.A."/>
            <person name="Lucas S.M."/>
            <person name="Riley R."/>
            <person name="Salamov A.A."/>
            <person name="Hoffmeister D."/>
            <person name="Schwenk D."/>
            <person name="Hadar Y."/>
            <person name="Yarden O."/>
            <person name="de Vries R.P."/>
            <person name="Wiebenga A."/>
            <person name="Stenlid J."/>
            <person name="Eastwood D."/>
            <person name="Grigoriev I.V."/>
            <person name="Berka R.M."/>
            <person name="Blanchette R.A."/>
            <person name="Kersten P."/>
            <person name="Martinez A.T."/>
            <person name="Vicuna R."/>
            <person name="Cullen D."/>
        </authorList>
    </citation>
    <scope>NUCLEOTIDE SEQUENCE [LARGE SCALE GENOMIC DNA]</scope>
    <source>
        <strain evidence="1 2">B</strain>
    </source>
</reference>
<gene>
    <name evidence="1" type="ORF">CERSUDRAFT_81132</name>
</gene>
<evidence type="ECO:0000313" key="1">
    <source>
        <dbReference type="EMBL" id="EMD39792.1"/>
    </source>
</evidence>
<dbReference type="HOGENOM" id="CLU_2704587_0_0_1"/>
<dbReference type="Proteomes" id="UP000016930">
    <property type="component" value="Unassembled WGS sequence"/>
</dbReference>
<dbReference type="EMBL" id="KB445793">
    <property type="protein sequence ID" value="EMD39792.1"/>
    <property type="molecule type" value="Genomic_DNA"/>
</dbReference>